<dbReference type="OrthoDB" id="6156227at2759"/>
<keyword evidence="3" id="KW-1185">Reference proteome</keyword>
<evidence type="ECO:0000256" key="1">
    <source>
        <dbReference type="SAM" id="MobiDB-lite"/>
    </source>
</evidence>
<evidence type="ECO:0000313" key="2">
    <source>
        <dbReference type="EMBL" id="KAH3720298.1"/>
    </source>
</evidence>
<gene>
    <name evidence="2" type="ORF">DPMN_063195</name>
</gene>
<reference evidence="2" key="2">
    <citation type="submission" date="2020-11" db="EMBL/GenBank/DDBJ databases">
        <authorList>
            <person name="McCartney M.A."/>
            <person name="Auch B."/>
            <person name="Kono T."/>
            <person name="Mallez S."/>
            <person name="Becker A."/>
            <person name="Gohl D.M."/>
            <person name="Silverstein K.A.T."/>
            <person name="Koren S."/>
            <person name="Bechman K.B."/>
            <person name="Herman A."/>
            <person name="Abrahante J.E."/>
            <person name="Garbe J."/>
        </authorList>
    </citation>
    <scope>NUCLEOTIDE SEQUENCE</scope>
    <source>
        <strain evidence="2">Duluth1</strain>
        <tissue evidence="2">Whole animal</tissue>
    </source>
</reference>
<dbReference type="EMBL" id="JAIWYP010000013">
    <property type="protein sequence ID" value="KAH3720298.1"/>
    <property type="molecule type" value="Genomic_DNA"/>
</dbReference>
<proteinExistence type="predicted"/>
<sequence length="229" mass="26148">MDVDTACARGLPSLSIPGSPDTSYVHSGSMRQSPNASTPTKPASLQVSPELQRYTSTQLPNLHIRHGIQHHPTYINKTIAYGAPNIIKKIYTGQLPATYFNDICYGQQAHPRGEFLYSARMERQHELSEPKHLSREQARHVVRDIQDARFRKARQLEQQSALKKKERTRRAEVARLRVAEGVPRGKLAYLGKLERHKEKLDLKIQATKEARRKTLAFIKPLGIDRNRQE</sequence>
<name>A0A9D4CB63_DREPO</name>
<evidence type="ECO:0000313" key="3">
    <source>
        <dbReference type="Proteomes" id="UP000828390"/>
    </source>
</evidence>
<feature type="region of interest" description="Disordered" evidence="1">
    <location>
        <begin position="1"/>
        <end position="44"/>
    </location>
</feature>
<feature type="compositionally biased region" description="Polar residues" evidence="1">
    <location>
        <begin position="20"/>
        <end position="44"/>
    </location>
</feature>
<accession>A0A9D4CB63</accession>
<organism evidence="2 3">
    <name type="scientific">Dreissena polymorpha</name>
    <name type="common">Zebra mussel</name>
    <name type="synonym">Mytilus polymorpha</name>
    <dbReference type="NCBI Taxonomy" id="45954"/>
    <lineage>
        <taxon>Eukaryota</taxon>
        <taxon>Metazoa</taxon>
        <taxon>Spiralia</taxon>
        <taxon>Lophotrochozoa</taxon>
        <taxon>Mollusca</taxon>
        <taxon>Bivalvia</taxon>
        <taxon>Autobranchia</taxon>
        <taxon>Heteroconchia</taxon>
        <taxon>Euheterodonta</taxon>
        <taxon>Imparidentia</taxon>
        <taxon>Neoheterodontei</taxon>
        <taxon>Myida</taxon>
        <taxon>Dreissenoidea</taxon>
        <taxon>Dreissenidae</taxon>
        <taxon>Dreissena</taxon>
    </lineage>
</organism>
<reference evidence="2" key="1">
    <citation type="journal article" date="2019" name="bioRxiv">
        <title>The Genome of the Zebra Mussel, Dreissena polymorpha: A Resource for Invasive Species Research.</title>
        <authorList>
            <person name="McCartney M.A."/>
            <person name="Auch B."/>
            <person name="Kono T."/>
            <person name="Mallez S."/>
            <person name="Zhang Y."/>
            <person name="Obille A."/>
            <person name="Becker A."/>
            <person name="Abrahante J.E."/>
            <person name="Garbe J."/>
            <person name="Badalamenti J.P."/>
            <person name="Herman A."/>
            <person name="Mangelson H."/>
            <person name="Liachko I."/>
            <person name="Sullivan S."/>
            <person name="Sone E.D."/>
            <person name="Koren S."/>
            <person name="Silverstein K.A.T."/>
            <person name="Beckman K.B."/>
            <person name="Gohl D.M."/>
        </authorList>
    </citation>
    <scope>NUCLEOTIDE SEQUENCE</scope>
    <source>
        <strain evidence="2">Duluth1</strain>
        <tissue evidence="2">Whole animal</tissue>
    </source>
</reference>
<protein>
    <submittedName>
        <fullName evidence="2">Uncharacterized protein</fullName>
    </submittedName>
</protein>
<comment type="caution">
    <text evidence="2">The sequence shown here is derived from an EMBL/GenBank/DDBJ whole genome shotgun (WGS) entry which is preliminary data.</text>
</comment>
<dbReference type="Proteomes" id="UP000828390">
    <property type="component" value="Unassembled WGS sequence"/>
</dbReference>
<dbReference type="AlphaFoldDB" id="A0A9D4CB63"/>